<dbReference type="PIRSF" id="PIRSF009376">
    <property type="entry name" value="Phospholipase_D_euk"/>
    <property type="match status" value="1"/>
</dbReference>
<evidence type="ECO:0000256" key="8">
    <source>
        <dbReference type="SAM" id="MobiDB-lite"/>
    </source>
</evidence>
<feature type="compositionally biased region" description="Acidic residues" evidence="8">
    <location>
        <begin position="673"/>
        <end position="685"/>
    </location>
</feature>
<dbReference type="CDD" id="cd09141">
    <property type="entry name" value="PLDc_vPLD1_2_yPLD_like_2"/>
    <property type="match status" value="1"/>
</dbReference>
<dbReference type="CDD" id="cd06895">
    <property type="entry name" value="PX_PLD"/>
    <property type="match status" value="1"/>
</dbReference>
<evidence type="ECO:0000256" key="7">
    <source>
        <dbReference type="PIRNR" id="PIRNR009376"/>
    </source>
</evidence>
<keyword evidence="4 7" id="KW-0378">Hydrolase</keyword>
<accession>A0A8K0NYD4</accession>
<dbReference type="Pfam" id="PF13091">
    <property type="entry name" value="PLDc_2"/>
    <property type="match status" value="1"/>
</dbReference>
<dbReference type="OrthoDB" id="14911at2759"/>
<dbReference type="SMART" id="SM00155">
    <property type="entry name" value="PLDc"/>
    <property type="match status" value="2"/>
</dbReference>
<dbReference type="GO" id="GO:0004630">
    <property type="term" value="F:phospholipase D activity"/>
    <property type="evidence" value="ECO:0007669"/>
    <property type="project" value="UniProtKB-UniRule"/>
</dbReference>
<feature type="region of interest" description="Disordered" evidence="8">
    <location>
        <begin position="156"/>
        <end position="177"/>
    </location>
</feature>
<comment type="caution">
    <text evidence="11">The sequence shown here is derived from an EMBL/GenBank/DDBJ whole genome shotgun (WGS) entry which is preliminary data.</text>
</comment>
<comment type="similarity">
    <text evidence="2 7">Belongs to the phospholipase D family.</text>
</comment>
<protein>
    <recommendedName>
        <fullName evidence="7">Phospholipase</fullName>
        <ecNumber evidence="7">3.1.4.4</ecNumber>
    </recommendedName>
</protein>
<keyword evidence="12" id="KW-1185">Reference proteome</keyword>
<reference evidence="11" key="2">
    <citation type="submission" date="2017-10" db="EMBL/GenBank/DDBJ databases">
        <title>Ladona fulva Genome sequencing and assembly.</title>
        <authorList>
            <person name="Murali S."/>
            <person name="Richards S."/>
            <person name="Bandaranaike D."/>
            <person name="Bellair M."/>
            <person name="Blankenburg K."/>
            <person name="Chao H."/>
            <person name="Dinh H."/>
            <person name="Doddapaneni H."/>
            <person name="Dugan-Rocha S."/>
            <person name="Elkadiri S."/>
            <person name="Gnanaolivu R."/>
            <person name="Hernandez B."/>
            <person name="Skinner E."/>
            <person name="Javaid M."/>
            <person name="Lee S."/>
            <person name="Li M."/>
            <person name="Ming W."/>
            <person name="Munidasa M."/>
            <person name="Muniz J."/>
            <person name="Nguyen L."/>
            <person name="Hughes D."/>
            <person name="Osuji N."/>
            <person name="Pu L.-L."/>
            <person name="Puazo M."/>
            <person name="Qu C."/>
            <person name="Quiroz J."/>
            <person name="Raj R."/>
            <person name="Weissenberger G."/>
            <person name="Xin Y."/>
            <person name="Zou X."/>
            <person name="Han Y."/>
            <person name="Worley K."/>
            <person name="Muzny D."/>
            <person name="Gibbs R."/>
        </authorList>
    </citation>
    <scope>NUCLEOTIDE SEQUENCE</scope>
    <source>
        <strain evidence="11">Sampled in the wild</strain>
    </source>
</reference>
<dbReference type="PROSITE" id="PS50195">
    <property type="entry name" value="PX"/>
    <property type="match status" value="1"/>
</dbReference>
<dbReference type="InterPro" id="IPR016555">
    <property type="entry name" value="PLipase_D_euk"/>
</dbReference>
<evidence type="ECO:0000256" key="6">
    <source>
        <dbReference type="ARBA" id="ARBA00023098"/>
    </source>
</evidence>
<feature type="compositionally biased region" description="Basic and acidic residues" evidence="8">
    <location>
        <begin position="156"/>
        <end position="165"/>
    </location>
</feature>
<feature type="domain" description="PLD phosphodiesterase" evidence="9">
    <location>
        <begin position="988"/>
        <end position="1015"/>
    </location>
</feature>
<dbReference type="GO" id="GO:0060627">
    <property type="term" value="P:regulation of vesicle-mediated transport"/>
    <property type="evidence" value="ECO:0007669"/>
    <property type="project" value="TreeGrafter"/>
</dbReference>
<dbReference type="InterPro" id="IPR025202">
    <property type="entry name" value="PLD-like_dom"/>
</dbReference>
<dbReference type="GO" id="GO:0035091">
    <property type="term" value="F:phosphatidylinositol binding"/>
    <property type="evidence" value="ECO:0007669"/>
    <property type="project" value="InterPro"/>
</dbReference>
<organism evidence="11 12">
    <name type="scientific">Ladona fulva</name>
    <name type="common">Scarce chaser dragonfly</name>
    <name type="synonym">Libellula fulva</name>
    <dbReference type="NCBI Taxonomy" id="123851"/>
    <lineage>
        <taxon>Eukaryota</taxon>
        <taxon>Metazoa</taxon>
        <taxon>Ecdysozoa</taxon>
        <taxon>Arthropoda</taxon>
        <taxon>Hexapoda</taxon>
        <taxon>Insecta</taxon>
        <taxon>Pterygota</taxon>
        <taxon>Palaeoptera</taxon>
        <taxon>Odonata</taxon>
        <taxon>Epiprocta</taxon>
        <taxon>Anisoptera</taxon>
        <taxon>Libelluloidea</taxon>
        <taxon>Libellulidae</taxon>
        <taxon>Ladona</taxon>
    </lineage>
</organism>
<dbReference type="AlphaFoldDB" id="A0A8K0NYD4"/>
<gene>
    <name evidence="11" type="ORF">J437_LFUL009158</name>
</gene>
<dbReference type="InterPro" id="IPR015679">
    <property type="entry name" value="PLipase_D_fam"/>
</dbReference>
<dbReference type="CDD" id="cd01254">
    <property type="entry name" value="PH_PLD"/>
    <property type="match status" value="1"/>
</dbReference>
<evidence type="ECO:0000256" key="2">
    <source>
        <dbReference type="ARBA" id="ARBA00008664"/>
    </source>
</evidence>
<feature type="region of interest" description="Disordered" evidence="8">
    <location>
        <begin position="1"/>
        <end position="24"/>
    </location>
</feature>
<evidence type="ECO:0000256" key="1">
    <source>
        <dbReference type="ARBA" id="ARBA00000798"/>
    </source>
</evidence>
<feature type="compositionally biased region" description="Acidic residues" evidence="8">
    <location>
        <begin position="10"/>
        <end position="24"/>
    </location>
</feature>
<dbReference type="Gene3D" id="3.30.870.10">
    <property type="entry name" value="Endonuclease Chain A"/>
    <property type="match status" value="4"/>
</dbReference>
<evidence type="ECO:0000259" key="10">
    <source>
        <dbReference type="PROSITE" id="PS50195"/>
    </source>
</evidence>
<evidence type="ECO:0000313" key="12">
    <source>
        <dbReference type="Proteomes" id="UP000792457"/>
    </source>
</evidence>
<keyword evidence="3" id="KW-0677">Repeat</keyword>
<dbReference type="GO" id="GO:0009395">
    <property type="term" value="P:phospholipid catabolic process"/>
    <property type="evidence" value="ECO:0007669"/>
    <property type="project" value="TreeGrafter"/>
</dbReference>
<dbReference type="SUPFAM" id="SSF56024">
    <property type="entry name" value="Phospholipase D/nuclease"/>
    <property type="match status" value="3"/>
</dbReference>
<feature type="domain" description="PX" evidence="10">
    <location>
        <begin position="80"/>
        <end position="223"/>
    </location>
</feature>
<dbReference type="FunFam" id="2.30.29.30:FF:000351">
    <property type="entry name" value="Phospholipase"/>
    <property type="match status" value="1"/>
</dbReference>
<proteinExistence type="inferred from homology"/>
<dbReference type="Proteomes" id="UP000792457">
    <property type="component" value="Unassembled WGS sequence"/>
</dbReference>
<evidence type="ECO:0000313" key="11">
    <source>
        <dbReference type="EMBL" id="KAG8228995.1"/>
    </source>
</evidence>
<evidence type="ECO:0000259" key="9">
    <source>
        <dbReference type="PROSITE" id="PS50035"/>
    </source>
</evidence>
<dbReference type="GO" id="GO:0035556">
    <property type="term" value="P:intracellular signal transduction"/>
    <property type="evidence" value="ECO:0007669"/>
    <property type="project" value="InterPro"/>
</dbReference>
<dbReference type="SUPFAM" id="SSF64268">
    <property type="entry name" value="PX domain"/>
    <property type="match status" value="1"/>
</dbReference>
<name>A0A8K0NYD4_LADFU</name>
<dbReference type="GO" id="GO:0006654">
    <property type="term" value="P:phosphatidic acid biosynthetic process"/>
    <property type="evidence" value="ECO:0007669"/>
    <property type="project" value="InterPro"/>
</dbReference>
<dbReference type="EMBL" id="KZ308406">
    <property type="protein sequence ID" value="KAG8228995.1"/>
    <property type="molecule type" value="Genomic_DNA"/>
</dbReference>
<dbReference type="SMART" id="SM00312">
    <property type="entry name" value="PX"/>
    <property type="match status" value="1"/>
</dbReference>
<sequence length="1147" mass="130784">MSSTGRNGEGEDPEPTAPDSDYDEFLDIPYLDDVNEEPKPLDDKLVYDEPDCVVIPFQNIHKPTVKFKSPQRKVFIPGKEIEVKITDFERNVTVHFLNPNLYTIKFRHGDFEWTVTRRYKHFESLHRQLRIYRASLNVPFPTRSHRERRSSFRMEMRGNGEESITRKKGALPRFPSKPDALLPYEQIEHRMEQLEEYLRNLLRITVYRNHHATLYFMEVSHLSFVHGLGLKGKEGMVRKRTGSTQPGRAGCNFCGLLSQDVCVRCHHFGSHVCGSWRDRWLFIKDTFIGYIRPTDGSVKGVMLLDSGFEVSSGIYAAGMPNALQITNLSRHMIIRDWTKRKIREWATALREVTHSPAGREFVQKNRYDSFAPVRHGALCSWYVDGASYMEAVADALDAAREEIFIADWWLSPEIFMKRSSRDAHWQLHHILKRKAEQGVKVFVMLYKEVELALGINSYYSKQRLVTLHPENIKVLRHPDHAKAGVFLWAHHEKVVVVDQSIAFVGGLDLCYGRWDDPMHRLTDVGGQHKVYHPRLPKVNSSRQTTTINTSHAMLHLAQASNTVGVGVFGPSLEMLPVPVVSESDDTVDSSTVAANGLESEDRLAKENSLERMHSEIEVGPSPENIKCNTPELPRRSLANQVRLVTNIGKDWISRIYSGGEGEMEENKEKTDAPDSEEAAKEEEDMKPEGNGSVWRPARISFDHGDADNGAVKEDLITTDGDKVELIAPVDEDDAEDEVEEAPVVDGMARSLFTSTVRRPDEPDFSIVNKLWIGKDYTNFIVKDFSRLDLPYHDFIDRNVTPRMPWHDIGMMVQGAAARDVARHFIQRWNSIKLEKAQVNPMYPYLLPKSYENLEKVPYIPKDPLISGDCQVLRSVSHWSAGFLEPDMNEESIHLAYIDAINNAKHYIYIENQFFITLSGGKCSGQVKNQIGDTLLKRIMRAHRGKDAILTRLKENGINPEEYISFYGLRTHSVLHNDLAMCLLALVTELVYVHSKLMIVDDRVVICGSANINDRSMLGKRDSEIAVVIEVFKCIPSDSVRTFYKLKKYQEEVPLCQTDPAAAKLKLQDVKLLFIKDKEFEDSTMNGKSSLSGKFASSLRKSLFKEHLGIMEEDSTAVDDITSSEFYKDVWMATANKNTEIFEEVMIV</sequence>
<evidence type="ECO:0000256" key="4">
    <source>
        <dbReference type="ARBA" id="ARBA00022801"/>
    </source>
</evidence>
<dbReference type="SUPFAM" id="SSF50729">
    <property type="entry name" value="PH domain-like"/>
    <property type="match status" value="1"/>
</dbReference>
<dbReference type="Gene3D" id="3.30.1520.10">
    <property type="entry name" value="Phox-like domain"/>
    <property type="match status" value="1"/>
</dbReference>
<dbReference type="PANTHER" id="PTHR18896:SF76">
    <property type="entry name" value="PHOSPHOLIPASE"/>
    <property type="match status" value="1"/>
</dbReference>
<dbReference type="InterPro" id="IPR001736">
    <property type="entry name" value="PLipase_D/transphosphatidylase"/>
</dbReference>
<keyword evidence="6" id="KW-0443">Lipid metabolism</keyword>
<comment type="catalytic activity">
    <reaction evidence="1 7">
        <text>a 1,2-diacyl-sn-glycero-3-phosphocholine + H2O = a 1,2-diacyl-sn-glycero-3-phosphate + choline + H(+)</text>
        <dbReference type="Rhea" id="RHEA:14445"/>
        <dbReference type="ChEBI" id="CHEBI:15354"/>
        <dbReference type="ChEBI" id="CHEBI:15377"/>
        <dbReference type="ChEBI" id="CHEBI:15378"/>
        <dbReference type="ChEBI" id="CHEBI:57643"/>
        <dbReference type="ChEBI" id="CHEBI:58608"/>
        <dbReference type="EC" id="3.1.4.4"/>
    </reaction>
</comment>
<dbReference type="PROSITE" id="PS50035">
    <property type="entry name" value="PLD"/>
    <property type="match status" value="2"/>
</dbReference>
<dbReference type="Pfam" id="PF00614">
    <property type="entry name" value="PLDc"/>
    <property type="match status" value="1"/>
</dbReference>
<evidence type="ECO:0000256" key="5">
    <source>
        <dbReference type="ARBA" id="ARBA00022963"/>
    </source>
</evidence>
<dbReference type="PANTHER" id="PTHR18896">
    <property type="entry name" value="PHOSPHOLIPASE D"/>
    <property type="match status" value="1"/>
</dbReference>
<dbReference type="Pfam" id="PF00787">
    <property type="entry name" value="PX"/>
    <property type="match status" value="1"/>
</dbReference>
<evidence type="ECO:0000256" key="3">
    <source>
        <dbReference type="ARBA" id="ARBA00022737"/>
    </source>
</evidence>
<dbReference type="InterPro" id="IPR036871">
    <property type="entry name" value="PX_dom_sf"/>
</dbReference>
<dbReference type="CDD" id="cd09138">
    <property type="entry name" value="PLDc_vPLD1_2_yPLD_like_1"/>
    <property type="match status" value="1"/>
</dbReference>
<reference evidence="11" key="1">
    <citation type="submission" date="2013-04" db="EMBL/GenBank/DDBJ databases">
        <authorList>
            <person name="Qu J."/>
            <person name="Murali S.C."/>
            <person name="Bandaranaike D."/>
            <person name="Bellair M."/>
            <person name="Blankenburg K."/>
            <person name="Chao H."/>
            <person name="Dinh H."/>
            <person name="Doddapaneni H."/>
            <person name="Downs B."/>
            <person name="Dugan-Rocha S."/>
            <person name="Elkadiri S."/>
            <person name="Gnanaolivu R.D."/>
            <person name="Hernandez B."/>
            <person name="Javaid M."/>
            <person name="Jayaseelan J.C."/>
            <person name="Lee S."/>
            <person name="Li M."/>
            <person name="Ming W."/>
            <person name="Munidasa M."/>
            <person name="Muniz J."/>
            <person name="Nguyen L."/>
            <person name="Ongeri F."/>
            <person name="Osuji N."/>
            <person name="Pu L.-L."/>
            <person name="Puazo M."/>
            <person name="Qu C."/>
            <person name="Quiroz J."/>
            <person name="Raj R."/>
            <person name="Weissenberger G."/>
            <person name="Xin Y."/>
            <person name="Zou X."/>
            <person name="Han Y."/>
            <person name="Richards S."/>
            <person name="Worley K."/>
            <person name="Muzny D."/>
            <person name="Gibbs R."/>
        </authorList>
    </citation>
    <scope>NUCLEOTIDE SEQUENCE</scope>
    <source>
        <strain evidence="11">Sampled in the wild</strain>
    </source>
</reference>
<feature type="region of interest" description="Disordered" evidence="8">
    <location>
        <begin position="659"/>
        <end position="693"/>
    </location>
</feature>
<dbReference type="EC" id="3.1.4.4" evidence="7"/>
<dbReference type="InterPro" id="IPR001683">
    <property type="entry name" value="PX_dom"/>
</dbReference>
<feature type="domain" description="PLD phosphodiesterase" evidence="9">
    <location>
        <begin position="486"/>
        <end position="513"/>
    </location>
</feature>
<keyword evidence="5 7" id="KW-0442">Lipid degradation</keyword>